<proteinExistence type="predicted"/>
<organism evidence="1 2">
    <name type="scientific">Methylobacterium aquaticum</name>
    <dbReference type="NCBI Taxonomy" id="270351"/>
    <lineage>
        <taxon>Bacteria</taxon>
        <taxon>Pseudomonadati</taxon>
        <taxon>Pseudomonadota</taxon>
        <taxon>Alphaproteobacteria</taxon>
        <taxon>Hyphomicrobiales</taxon>
        <taxon>Methylobacteriaceae</taxon>
        <taxon>Methylobacterium</taxon>
    </lineage>
</organism>
<name>A0A0J6SZU5_9HYPH</name>
<evidence type="ECO:0000313" key="2">
    <source>
        <dbReference type="Proteomes" id="UP000035929"/>
    </source>
</evidence>
<dbReference type="OrthoDB" id="7997793at2"/>
<comment type="caution">
    <text evidence="1">The sequence shown here is derived from an EMBL/GenBank/DDBJ whole genome shotgun (WGS) entry which is preliminary data.</text>
</comment>
<dbReference type="AlphaFoldDB" id="A0A0J6SZU5"/>
<protein>
    <submittedName>
        <fullName evidence="1">Uncharacterized protein</fullName>
    </submittedName>
</protein>
<reference evidence="1 2" key="1">
    <citation type="submission" date="2015-03" db="EMBL/GenBank/DDBJ databases">
        <title>Genome sequencing of Methylobacterium aquaticum DSM16371 type strain.</title>
        <authorList>
            <person name="Chaudhry V."/>
            <person name="Patil P.B."/>
        </authorList>
    </citation>
    <scope>NUCLEOTIDE SEQUENCE [LARGE SCALE GENOMIC DNA]</scope>
    <source>
        <strain evidence="1 2">DSM 16371</strain>
    </source>
</reference>
<accession>A0A0J6SZU5</accession>
<dbReference type="EMBL" id="LABX01000040">
    <property type="protein sequence ID" value="KMO38853.1"/>
    <property type="molecule type" value="Genomic_DNA"/>
</dbReference>
<dbReference type="Proteomes" id="UP000035929">
    <property type="component" value="Unassembled WGS sequence"/>
</dbReference>
<dbReference type="CDD" id="cd20379">
    <property type="entry name" value="Tudor_dTUD-like"/>
    <property type="match status" value="1"/>
</dbReference>
<evidence type="ECO:0000313" key="1">
    <source>
        <dbReference type="EMBL" id="KMO38853.1"/>
    </source>
</evidence>
<gene>
    <name evidence="1" type="ORF">VP06_05455</name>
</gene>
<sequence>MTIPAQPTPPVPADTLAFAVFGRDEAGKAHGSAFVASETELATKAAELMGMRTLAIRTEVEQALAAKLPRGRVFASGKAFVPFIKAALLTELQTAALNSGLPPLKIIGGAGGNEAGVVPTKPSIATPAPAKPAATVPLVKQPTGWGDLAVGTIVLAAFSAEHCEWYECVVLAVEGEDRFTLRFCDWPNQPAFTRRRTEIGLMHPAHVVEPPTEPELFSRAAC</sequence>
<dbReference type="PATRIC" id="fig|270351.6.peg.5508"/>
<dbReference type="RefSeq" id="WP_048462811.1">
    <property type="nucleotide sequence ID" value="NZ_LABX01000040.1"/>
</dbReference>
<dbReference type="Gene3D" id="2.30.30.140">
    <property type="match status" value="1"/>
</dbReference>